<sequence length="211" mass="22734">MSGRLGTFRDGRGTWRWGFASRLPYPRSVPDVDARELCRSLLEAELPQRWAHCQGVARQAASIGPALDEFGALVESAAWLHDIGYAAPLAHAGFHPLDGARYLRDAGIGSRPLWTLVAHHTCAVTEAEERGLGGELAAEFPIEDAPRTALSALTYCDMTTGPDGSPLDVEQRIAEILARYGPGDVVHRSISRAAPLLRAQVAETEARIAAS</sequence>
<evidence type="ECO:0000313" key="3">
    <source>
        <dbReference type="Proteomes" id="UP001165283"/>
    </source>
</evidence>
<dbReference type="Gene3D" id="1.10.3210.10">
    <property type="entry name" value="Hypothetical protein af1432"/>
    <property type="match status" value="1"/>
</dbReference>
<organism evidence="2 3">
    <name type="scientific">Pseudonocardia humida</name>
    <dbReference type="NCBI Taxonomy" id="2800819"/>
    <lineage>
        <taxon>Bacteria</taxon>
        <taxon>Bacillati</taxon>
        <taxon>Actinomycetota</taxon>
        <taxon>Actinomycetes</taxon>
        <taxon>Pseudonocardiales</taxon>
        <taxon>Pseudonocardiaceae</taxon>
        <taxon>Pseudonocardia</taxon>
    </lineage>
</organism>
<accession>A0ABT1A2X3</accession>
<dbReference type="CDD" id="cd00077">
    <property type="entry name" value="HDc"/>
    <property type="match status" value="1"/>
</dbReference>
<feature type="domain" description="HD" evidence="1">
    <location>
        <begin position="49"/>
        <end position="137"/>
    </location>
</feature>
<dbReference type="EMBL" id="JAGSOV010000041">
    <property type="protein sequence ID" value="MCO1657358.1"/>
    <property type="molecule type" value="Genomic_DNA"/>
</dbReference>
<reference evidence="2" key="1">
    <citation type="submission" date="2021-04" db="EMBL/GenBank/DDBJ databases">
        <title>Pseudonocardia sp. nov., isolated from sandy soil of mangrove forest.</title>
        <authorList>
            <person name="Zan Z."/>
            <person name="Huang R."/>
            <person name="Liu W."/>
        </authorList>
    </citation>
    <scope>NUCLEOTIDE SEQUENCE</scope>
    <source>
        <strain evidence="2">S2-4</strain>
    </source>
</reference>
<dbReference type="Proteomes" id="UP001165283">
    <property type="component" value="Unassembled WGS sequence"/>
</dbReference>
<evidence type="ECO:0000313" key="2">
    <source>
        <dbReference type="EMBL" id="MCO1657358.1"/>
    </source>
</evidence>
<protein>
    <submittedName>
        <fullName evidence="2">HD domain-containing protein</fullName>
    </submittedName>
</protein>
<proteinExistence type="predicted"/>
<gene>
    <name evidence="2" type="ORF">KDL28_20070</name>
</gene>
<comment type="caution">
    <text evidence="2">The sequence shown here is derived from an EMBL/GenBank/DDBJ whole genome shotgun (WGS) entry which is preliminary data.</text>
</comment>
<dbReference type="SUPFAM" id="SSF109604">
    <property type="entry name" value="HD-domain/PDEase-like"/>
    <property type="match status" value="1"/>
</dbReference>
<name>A0ABT1A2X3_9PSEU</name>
<evidence type="ECO:0000259" key="1">
    <source>
        <dbReference type="Pfam" id="PF01966"/>
    </source>
</evidence>
<dbReference type="InterPro" id="IPR003607">
    <property type="entry name" value="HD/PDEase_dom"/>
</dbReference>
<dbReference type="Pfam" id="PF01966">
    <property type="entry name" value="HD"/>
    <property type="match status" value="1"/>
</dbReference>
<dbReference type="InterPro" id="IPR006674">
    <property type="entry name" value="HD_domain"/>
</dbReference>
<keyword evidence="3" id="KW-1185">Reference proteome</keyword>